<dbReference type="PANTHER" id="PTHR43173">
    <property type="entry name" value="ABC1 FAMILY PROTEIN"/>
    <property type="match status" value="1"/>
</dbReference>
<evidence type="ECO:0000256" key="1">
    <source>
        <dbReference type="SAM" id="MobiDB-lite"/>
    </source>
</evidence>
<protein>
    <recommendedName>
        <fullName evidence="2">Protein kinase domain-containing protein</fullName>
    </recommendedName>
</protein>
<dbReference type="PROSITE" id="PS50011">
    <property type="entry name" value="PROTEIN_KINASE_DOM"/>
    <property type="match status" value="1"/>
</dbReference>
<dbReference type="GO" id="GO:0004672">
    <property type="term" value="F:protein kinase activity"/>
    <property type="evidence" value="ECO:0007669"/>
    <property type="project" value="InterPro"/>
</dbReference>
<dbReference type="InterPro" id="IPR051130">
    <property type="entry name" value="Mito_struct-func_regulator"/>
</dbReference>
<dbReference type="Proteomes" id="UP001489004">
    <property type="component" value="Unassembled WGS sequence"/>
</dbReference>
<name>A0AAW1PTJ7_9CHLO</name>
<dbReference type="SUPFAM" id="SSF56112">
    <property type="entry name" value="Protein kinase-like (PK-like)"/>
    <property type="match status" value="1"/>
</dbReference>
<evidence type="ECO:0000313" key="4">
    <source>
        <dbReference type="Proteomes" id="UP001489004"/>
    </source>
</evidence>
<evidence type="ECO:0000259" key="2">
    <source>
        <dbReference type="PROSITE" id="PS50011"/>
    </source>
</evidence>
<dbReference type="Pfam" id="PF03109">
    <property type="entry name" value="ABC1"/>
    <property type="match status" value="2"/>
</dbReference>
<dbReference type="PANTHER" id="PTHR43173:SF12">
    <property type="entry name" value="PROTEIN KINASE SUPERFAMILY PROTEIN"/>
    <property type="match status" value="1"/>
</dbReference>
<dbReference type="CDD" id="cd05121">
    <property type="entry name" value="ABC1_ADCK3-like"/>
    <property type="match status" value="1"/>
</dbReference>
<comment type="caution">
    <text evidence="3">The sequence shown here is derived from an EMBL/GenBank/DDBJ whole genome shotgun (WGS) entry which is preliminary data.</text>
</comment>
<proteinExistence type="predicted"/>
<dbReference type="InterPro" id="IPR000719">
    <property type="entry name" value="Prot_kinase_dom"/>
</dbReference>
<keyword evidence="4" id="KW-1185">Reference proteome</keyword>
<gene>
    <name evidence="3" type="ORF">WJX72_004052</name>
</gene>
<dbReference type="GO" id="GO:0005524">
    <property type="term" value="F:ATP binding"/>
    <property type="evidence" value="ECO:0007669"/>
    <property type="project" value="InterPro"/>
</dbReference>
<dbReference type="AlphaFoldDB" id="A0AAW1PTJ7"/>
<dbReference type="EMBL" id="JALJOR010000009">
    <property type="protein sequence ID" value="KAK9811448.1"/>
    <property type="molecule type" value="Genomic_DNA"/>
</dbReference>
<organism evidence="3 4">
    <name type="scientific">[Myrmecia] bisecta</name>
    <dbReference type="NCBI Taxonomy" id="41462"/>
    <lineage>
        <taxon>Eukaryota</taxon>
        <taxon>Viridiplantae</taxon>
        <taxon>Chlorophyta</taxon>
        <taxon>core chlorophytes</taxon>
        <taxon>Trebouxiophyceae</taxon>
        <taxon>Trebouxiales</taxon>
        <taxon>Trebouxiaceae</taxon>
        <taxon>Myrmecia</taxon>
    </lineage>
</organism>
<evidence type="ECO:0000313" key="3">
    <source>
        <dbReference type="EMBL" id="KAK9811448.1"/>
    </source>
</evidence>
<feature type="region of interest" description="Disordered" evidence="1">
    <location>
        <begin position="165"/>
        <end position="189"/>
    </location>
</feature>
<sequence>MGGKSSERGSEIPQNAVQSFLRTAEFWSRASGIYLAYKGCQLRSQLLTAKGWDKQRLEEELWTPHHDWAGREMYSLAVDLRGFYLKVGQFIGARRDFIPPPMCEHLSKLHDQVPPMSAEETRRVIEREFGGRPLEEVFEWIDLDHPLGSASISQVHKAKLRSTPWQGPANGTAHQPTFSSTRPPPRPRASAFGPLDTYRGPCSSSVRFHTALQSLDAPASIPPSQLPLTSCCSSPRGAWHWPARDSQQARPSEYASEVARAAGAAMQSREAPKNGIVAVKVQYPGALPAMMGDLSNVRKAAKFLQATELKFDMVSAVAELAKQIRLEFDFEREARVMDTIAEHLKDIRHKVQVPRSIPGLVTRQVLVMEFLDGVQITRLGDRVDSLSPAQQRLAKRRILGRVSEAYGRMLLLEGLFQADGHPGNILVMKGGKIGLLDYGQSKQLPEHSRLVFARLILALAREDEAGIVRAIGDLGIVLEKGEDATKAKMSYGMFDTRGKVDPFDEDSPLKKMGITTFPSDMFFVLRVVQLLRGMSFGMDIGEFSSAKQWEPFAEQALRGSHHRTSRRAVHF</sequence>
<dbReference type="InterPro" id="IPR011009">
    <property type="entry name" value="Kinase-like_dom_sf"/>
</dbReference>
<feature type="domain" description="Protein kinase" evidence="2">
    <location>
        <begin position="283"/>
        <end position="571"/>
    </location>
</feature>
<accession>A0AAW1PTJ7</accession>
<reference evidence="3 4" key="1">
    <citation type="journal article" date="2024" name="Nat. Commun.">
        <title>Phylogenomics reveals the evolutionary origins of lichenization in chlorophyte algae.</title>
        <authorList>
            <person name="Puginier C."/>
            <person name="Libourel C."/>
            <person name="Otte J."/>
            <person name="Skaloud P."/>
            <person name="Haon M."/>
            <person name="Grisel S."/>
            <person name="Petersen M."/>
            <person name="Berrin J.G."/>
            <person name="Delaux P.M."/>
            <person name="Dal Grande F."/>
            <person name="Keller J."/>
        </authorList>
    </citation>
    <scope>NUCLEOTIDE SEQUENCE [LARGE SCALE GENOMIC DNA]</scope>
    <source>
        <strain evidence="3 4">SAG 2043</strain>
    </source>
</reference>
<dbReference type="InterPro" id="IPR004147">
    <property type="entry name" value="ABC1_dom"/>
</dbReference>